<gene>
    <name evidence="2" type="ORF">HMPREF1624_06287</name>
</gene>
<feature type="region of interest" description="Disordered" evidence="1">
    <location>
        <begin position="428"/>
        <end position="459"/>
    </location>
</feature>
<name>U7PR69_SPOS1</name>
<feature type="compositionally biased region" description="Acidic residues" evidence="1">
    <location>
        <begin position="443"/>
        <end position="457"/>
    </location>
</feature>
<protein>
    <submittedName>
        <fullName evidence="2">Uncharacterized protein</fullName>
    </submittedName>
</protein>
<proteinExistence type="predicted"/>
<dbReference type="EMBL" id="KI440848">
    <property type="protein sequence ID" value="ERS96960.1"/>
    <property type="molecule type" value="Genomic_DNA"/>
</dbReference>
<evidence type="ECO:0000313" key="3">
    <source>
        <dbReference type="Proteomes" id="UP000018087"/>
    </source>
</evidence>
<accession>U7PR69</accession>
<reference evidence="3" key="1">
    <citation type="journal article" date="2014" name="Genome Announc.">
        <title>Genome sequence of the pathogenic fungus Sporothrix schenckii (ATCC 58251).</title>
        <authorList>
            <person name="Cuomo C.A."/>
            <person name="Rodriguez-Del Valle N."/>
            <person name="Perez-Sanchez L."/>
            <person name="Abouelleil A."/>
            <person name="Goldberg J."/>
            <person name="Young S."/>
            <person name="Zeng Q."/>
            <person name="Birren B.W."/>
        </authorList>
    </citation>
    <scope>NUCLEOTIDE SEQUENCE [LARGE SCALE GENOMIC DNA]</scope>
    <source>
        <strain evidence="3">ATCC 58251 / de Perez 2211183</strain>
    </source>
</reference>
<dbReference type="STRING" id="1391915.U7PR69"/>
<sequence length="558" mass="63404">MEESTPIVTNNDRDRLERAGLFYEDPDKPNMVRIHVRCLSVASNKEYENRPLPPSPFDLRFTNRERERDEGDFVRIPAQLHSEETLVYLGIAPSVATYIYRCWLSELRVTGGPGRPRPNFLTFSLTRLTHYPVGPCLDVDGRHSDEEWRNCPRFYTHTSEFLESIMHPDHARVRRTKSCHHWIDETVLMRYRALEHVGEVSRRRAAGNSMGLGQNMAPHGHRSDDVLPRARPGYHRPTFAATTWTRQAAEDRICSESSRMQLYMARDQAGITRYWSHNGFRGNVHDVRALAEGPLTTHTVRFDKEDHQTKMYFCSDHTVAAADAAYMKRRGGPVCAVVVVTLSIPWRDVERLAAGRVPRVTMECLAWTHPHWKQLLWYTKIGLVTAPHLRRYRDATVLARDMARGGPDMYRSMPESELHAEALLYVQPGDKDDNNDNNNDNNNDYDDDDDDDDDDQEQGFLGPVEFIFSVGAAGRQYLETHGQFDVAVVADANVAATPTVRPRAGGVRSQDQVVVNTDRAAVPRPAVRTPHGTGRPPGQLDAGDDPTFEPDYHSLSRL</sequence>
<dbReference type="OrthoDB" id="5429780at2759"/>
<dbReference type="AlphaFoldDB" id="U7PR69"/>
<keyword evidence="3" id="KW-1185">Reference proteome</keyword>
<dbReference type="HOGENOM" id="CLU_488493_0_0_1"/>
<evidence type="ECO:0000256" key="1">
    <source>
        <dbReference type="SAM" id="MobiDB-lite"/>
    </source>
</evidence>
<dbReference type="Proteomes" id="UP000018087">
    <property type="component" value="Unassembled WGS sequence"/>
</dbReference>
<evidence type="ECO:0000313" key="2">
    <source>
        <dbReference type="EMBL" id="ERS96960.1"/>
    </source>
</evidence>
<feature type="region of interest" description="Disordered" evidence="1">
    <location>
        <begin position="521"/>
        <end position="558"/>
    </location>
</feature>
<organism evidence="2 3">
    <name type="scientific">Sporothrix schenckii (strain ATCC 58251 / de Perez 2211183)</name>
    <name type="common">Rose-picker's disease fungus</name>
    <dbReference type="NCBI Taxonomy" id="1391915"/>
    <lineage>
        <taxon>Eukaryota</taxon>
        <taxon>Fungi</taxon>
        <taxon>Dikarya</taxon>
        <taxon>Ascomycota</taxon>
        <taxon>Pezizomycotina</taxon>
        <taxon>Sordariomycetes</taxon>
        <taxon>Sordariomycetidae</taxon>
        <taxon>Ophiostomatales</taxon>
        <taxon>Ophiostomataceae</taxon>
        <taxon>Sporothrix</taxon>
    </lineage>
</organism>
<dbReference type="eggNOG" id="ENOG502SPYJ">
    <property type="taxonomic scope" value="Eukaryota"/>
</dbReference>